<comment type="caution">
    <text evidence="1">The sequence shown here is derived from an EMBL/GenBank/DDBJ whole genome shotgun (WGS) entry which is preliminary data.</text>
</comment>
<evidence type="ECO:0000313" key="2">
    <source>
        <dbReference type="Proteomes" id="UP001162483"/>
    </source>
</evidence>
<accession>A0ABN9D8L6</accession>
<evidence type="ECO:0000313" key="1">
    <source>
        <dbReference type="EMBL" id="CAI9568245.1"/>
    </source>
</evidence>
<gene>
    <name evidence="1" type="ORF">SPARVUS_LOCUS6678325</name>
</gene>
<keyword evidence="2" id="KW-1185">Reference proteome</keyword>
<protein>
    <submittedName>
        <fullName evidence="1">Uncharacterized protein</fullName>
    </submittedName>
</protein>
<reference evidence="1" key="1">
    <citation type="submission" date="2023-05" db="EMBL/GenBank/DDBJ databases">
        <authorList>
            <person name="Stuckert A."/>
        </authorList>
    </citation>
    <scope>NUCLEOTIDE SEQUENCE</scope>
</reference>
<dbReference type="EMBL" id="CATNWA010014157">
    <property type="protein sequence ID" value="CAI9568245.1"/>
    <property type="molecule type" value="Genomic_DNA"/>
</dbReference>
<organism evidence="1 2">
    <name type="scientific">Staurois parvus</name>
    <dbReference type="NCBI Taxonomy" id="386267"/>
    <lineage>
        <taxon>Eukaryota</taxon>
        <taxon>Metazoa</taxon>
        <taxon>Chordata</taxon>
        <taxon>Craniata</taxon>
        <taxon>Vertebrata</taxon>
        <taxon>Euteleostomi</taxon>
        <taxon>Amphibia</taxon>
        <taxon>Batrachia</taxon>
        <taxon>Anura</taxon>
        <taxon>Neobatrachia</taxon>
        <taxon>Ranoidea</taxon>
        <taxon>Ranidae</taxon>
        <taxon>Staurois</taxon>
    </lineage>
</organism>
<name>A0ABN9D8L6_9NEOB</name>
<proteinExistence type="predicted"/>
<dbReference type="Proteomes" id="UP001162483">
    <property type="component" value="Unassembled WGS sequence"/>
</dbReference>
<sequence length="75" mass="8368">MLSQQVLSRFVASDICARRGQNVAVLILCAPQVVMLAWQLLTVPACCQFLPPSLSLPLLQPLPFRGLRMKEQQYA</sequence>